<evidence type="ECO:0000256" key="1">
    <source>
        <dbReference type="SAM" id="Coils"/>
    </source>
</evidence>
<keyword evidence="3" id="KW-1185">Reference proteome</keyword>
<evidence type="ECO:0000313" key="3">
    <source>
        <dbReference type="Proteomes" id="UP000277580"/>
    </source>
</evidence>
<gene>
    <name evidence="2" type="ORF">P167DRAFT_609888</name>
</gene>
<feature type="coiled-coil region" evidence="1">
    <location>
        <begin position="63"/>
        <end position="90"/>
    </location>
</feature>
<dbReference type="AlphaFoldDB" id="A0A3N4KBD2"/>
<dbReference type="Proteomes" id="UP000277580">
    <property type="component" value="Unassembled WGS sequence"/>
</dbReference>
<protein>
    <submittedName>
        <fullName evidence="2">Uncharacterized protein</fullName>
    </submittedName>
</protein>
<evidence type="ECO:0000313" key="2">
    <source>
        <dbReference type="EMBL" id="RPB06768.1"/>
    </source>
</evidence>
<name>A0A3N4KBD2_9PEZI</name>
<keyword evidence="1" id="KW-0175">Coiled coil</keyword>
<dbReference type="EMBL" id="ML119222">
    <property type="protein sequence ID" value="RPB06768.1"/>
    <property type="molecule type" value="Genomic_DNA"/>
</dbReference>
<proteinExistence type="predicted"/>
<reference evidence="2 3" key="1">
    <citation type="journal article" date="2018" name="Nat. Ecol. Evol.">
        <title>Pezizomycetes genomes reveal the molecular basis of ectomycorrhizal truffle lifestyle.</title>
        <authorList>
            <person name="Murat C."/>
            <person name="Payen T."/>
            <person name="Noel B."/>
            <person name="Kuo A."/>
            <person name="Morin E."/>
            <person name="Chen J."/>
            <person name="Kohler A."/>
            <person name="Krizsan K."/>
            <person name="Balestrini R."/>
            <person name="Da Silva C."/>
            <person name="Montanini B."/>
            <person name="Hainaut M."/>
            <person name="Levati E."/>
            <person name="Barry K.W."/>
            <person name="Belfiori B."/>
            <person name="Cichocki N."/>
            <person name="Clum A."/>
            <person name="Dockter R.B."/>
            <person name="Fauchery L."/>
            <person name="Guy J."/>
            <person name="Iotti M."/>
            <person name="Le Tacon F."/>
            <person name="Lindquist E.A."/>
            <person name="Lipzen A."/>
            <person name="Malagnac F."/>
            <person name="Mello A."/>
            <person name="Molinier V."/>
            <person name="Miyauchi S."/>
            <person name="Poulain J."/>
            <person name="Riccioni C."/>
            <person name="Rubini A."/>
            <person name="Sitrit Y."/>
            <person name="Splivallo R."/>
            <person name="Traeger S."/>
            <person name="Wang M."/>
            <person name="Zifcakova L."/>
            <person name="Wipf D."/>
            <person name="Zambonelli A."/>
            <person name="Paolocci F."/>
            <person name="Nowrousian M."/>
            <person name="Ottonello S."/>
            <person name="Baldrian P."/>
            <person name="Spatafora J.W."/>
            <person name="Henrissat B."/>
            <person name="Nagy L.G."/>
            <person name="Aury J.M."/>
            <person name="Wincker P."/>
            <person name="Grigoriev I.V."/>
            <person name="Bonfante P."/>
            <person name="Martin F.M."/>
        </authorList>
    </citation>
    <scope>NUCLEOTIDE SEQUENCE [LARGE SCALE GENOMIC DNA]</scope>
    <source>
        <strain evidence="2 3">CCBAS932</strain>
    </source>
</reference>
<sequence length="189" mass="21698">MSELMSAEAQERVLFMRQQCEEALSMFDTMSLELESKIAIHEGVLKGVRSTRAERNAILGEQLSRLEGIASRMEERASEMEEMLRTYRLQLNKLTHHHILMQSMITKFLSKEEERTTNLEDAVLYPGFDEAHGHPAVMHQQLEDAGTMLLTISFEIGRKIAAEESVLSGFPSMAEEVQRLKRARRDQFI</sequence>
<dbReference type="OrthoDB" id="10463158at2759"/>
<dbReference type="InParanoid" id="A0A3N4KBD2"/>
<accession>A0A3N4KBD2</accession>
<organism evidence="2 3">
    <name type="scientific">Morchella conica CCBAS932</name>
    <dbReference type="NCBI Taxonomy" id="1392247"/>
    <lineage>
        <taxon>Eukaryota</taxon>
        <taxon>Fungi</taxon>
        <taxon>Dikarya</taxon>
        <taxon>Ascomycota</taxon>
        <taxon>Pezizomycotina</taxon>
        <taxon>Pezizomycetes</taxon>
        <taxon>Pezizales</taxon>
        <taxon>Morchellaceae</taxon>
        <taxon>Morchella</taxon>
    </lineage>
</organism>